<gene>
    <name evidence="1" type="ORF">AAHA92_21657</name>
</gene>
<protein>
    <submittedName>
        <fullName evidence="1">Serine/threonine-protein kinase PBL3 isoform X1</fullName>
    </submittedName>
</protein>
<dbReference type="Gene3D" id="1.10.510.10">
    <property type="entry name" value="Transferase(Phosphotransferase) domain 1"/>
    <property type="match status" value="1"/>
</dbReference>
<sequence length="115" mass="12734">MPKLSNYCYGTDDPTSEMTCIPTSQVLVSPGYTALEYISKGHLTTKSNAYTFGVVLLELLFGTIIDIRLGSQYSHDAAYKVVKLALKCLDLDPKSRPRMSDVVVALEQFQGHEPM</sequence>
<accession>A0ABD1GL50</accession>
<dbReference type="InterPro" id="IPR050823">
    <property type="entry name" value="Plant_Ser_Thr_Prot_Kinase"/>
</dbReference>
<keyword evidence="1" id="KW-0808">Transferase</keyword>
<dbReference type="GO" id="GO:0016301">
    <property type="term" value="F:kinase activity"/>
    <property type="evidence" value="ECO:0007669"/>
    <property type="project" value="UniProtKB-KW"/>
</dbReference>
<dbReference type="Proteomes" id="UP001567538">
    <property type="component" value="Unassembled WGS sequence"/>
</dbReference>
<dbReference type="SUPFAM" id="SSF56112">
    <property type="entry name" value="Protein kinase-like (PK-like)"/>
    <property type="match status" value="1"/>
</dbReference>
<keyword evidence="1" id="KW-0418">Kinase</keyword>
<evidence type="ECO:0000313" key="2">
    <source>
        <dbReference type="Proteomes" id="UP001567538"/>
    </source>
</evidence>
<name>A0ABD1GL50_SALDI</name>
<keyword evidence="2" id="KW-1185">Reference proteome</keyword>
<dbReference type="InterPro" id="IPR011009">
    <property type="entry name" value="Kinase-like_dom_sf"/>
</dbReference>
<dbReference type="EMBL" id="JBEAFC010000008">
    <property type="protein sequence ID" value="KAL1544858.1"/>
    <property type="molecule type" value="Genomic_DNA"/>
</dbReference>
<proteinExistence type="predicted"/>
<dbReference type="PANTHER" id="PTHR45621">
    <property type="entry name" value="OS01G0588500 PROTEIN-RELATED"/>
    <property type="match status" value="1"/>
</dbReference>
<reference evidence="1 2" key="1">
    <citation type="submission" date="2024-06" db="EMBL/GenBank/DDBJ databases">
        <title>A chromosome level genome sequence of Diviner's sage (Salvia divinorum).</title>
        <authorList>
            <person name="Ford S.A."/>
            <person name="Ro D.-K."/>
            <person name="Ness R.W."/>
            <person name="Phillips M.A."/>
        </authorList>
    </citation>
    <scope>NUCLEOTIDE SEQUENCE [LARGE SCALE GENOMIC DNA]</scope>
    <source>
        <strain evidence="1">SAF-2024a</strain>
        <tissue evidence="1">Leaf</tissue>
    </source>
</reference>
<comment type="caution">
    <text evidence="1">The sequence shown here is derived from an EMBL/GenBank/DDBJ whole genome shotgun (WGS) entry which is preliminary data.</text>
</comment>
<dbReference type="AlphaFoldDB" id="A0ABD1GL50"/>
<evidence type="ECO:0000313" key="1">
    <source>
        <dbReference type="EMBL" id="KAL1544858.1"/>
    </source>
</evidence>
<organism evidence="1 2">
    <name type="scientific">Salvia divinorum</name>
    <name type="common">Maria pastora</name>
    <name type="synonym">Diviner's sage</name>
    <dbReference type="NCBI Taxonomy" id="28513"/>
    <lineage>
        <taxon>Eukaryota</taxon>
        <taxon>Viridiplantae</taxon>
        <taxon>Streptophyta</taxon>
        <taxon>Embryophyta</taxon>
        <taxon>Tracheophyta</taxon>
        <taxon>Spermatophyta</taxon>
        <taxon>Magnoliopsida</taxon>
        <taxon>eudicotyledons</taxon>
        <taxon>Gunneridae</taxon>
        <taxon>Pentapetalae</taxon>
        <taxon>asterids</taxon>
        <taxon>lamiids</taxon>
        <taxon>Lamiales</taxon>
        <taxon>Lamiaceae</taxon>
        <taxon>Nepetoideae</taxon>
        <taxon>Mentheae</taxon>
        <taxon>Salviinae</taxon>
        <taxon>Salvia</taxon>
        <taxon>Salvia subgen. Calosphace</taxon>
    </lineage>
</organism>